<keyword evidence="2" id="KW-1185">Reference proteome</keyword>
<proteinExistence type="predicted"/>
<protein>
    <submittedName>
        <fullName evidence="1">Uncharacterized protein</fullName>
    </submittedName>
</protein>
<dbReference type="Gramene" id="scaffold_500386.1">
    <property type="protein sequence ID" value="scaffold_500386.1"/>
    <property type="gene ID" value="scaffold_500386.1"/>
</dbReference>
<gene>
    <name evidence="1" type="ORF">ARALYDRAFT_904682</name>
</gene>
<reference evidence="2" key="1">
    <citation type="journal article" date="2011" name="Nat. Genet.">
        <title>The Arabidopsis lyrata genome sequence and the basis of rapid genome size change.</title>
        <authorList>
            <person name="Hu T.T."/>
            <person name="Pattyn P."/>
            <person name="Bakker E.G."/>
            <person name="Cao J."/>
            <person name="Cheng J.-F."/>
            <person name="Clark R.M."/>
            <person name="Fahlgren N."/>
            <person name="Fawcett J.A."/>
            <person name="Grimwood J."/>
            <person name="Gundlach H."/>
            <person name="Haberer G."/>
            <person name="Hollister J.D."/>
            <person name="Ossowski S."/>
            <person name="Ottilar R.P."/>
            <person name="Salamov A.A."/>
            <person name="Schneeberger K."/>
            <person name="Spannagl M."/>
            <person name="Wang X."/>
            <person name="Yang L."/>
            <person name="Nasrallah M.E."/>
            <person name="Bergelson J."/>
            <person name="Carrington J.C."/>
            <person name="Gaut B.S."/>
            <person name="Schmutz J."/>
            <person name="Mayer K.F.X."/>
            <person name="Van de Peer Y."/>
            <person name="Grigoriev I.V."/>
            <person name="Nordborg M."/>
            <person name="Weigel D."/>
            <person name="Guo Y.-L."/>
        </authorList>
    </citation>
    <scope>NUCLEOTIDE SEQUENCE [LARGE SCALE GENOMIC DNA]</scope>
    <source>
        <strain evidence="2">cv. MN47</strain>
    </source>
</reference>
<organism evidence="2">
    <name type="scientific">Arabidopsis lyrata subsp. lyrata</name>
    <name type="common">Lyre-leaved rock-cress</name>
    <dbReference type="NCBI Taxonomy" id="81972"/>
    <lineage>
        <taxon>Eukaryota</taxon>
        <taxon>Viridiplantae</taxon>
        <taxon>Streptophyta</taxon>
        <taxon>Embryophyta</taxon>
        <taxon>Tracheophyta</taxon>
        <taxon>Spermatophyta</taxon>
        <taxon>Magnoliopsida</taxon>
        <taxon>eudicotyledons</taxon>
        <taxon>Gunneridae</taxon>
        <taxon>Pentapetalae</taxon>
        <taxon>rosids</taxon>
        <taxon>malvids</taxon>
        <taxon>Brassicales</taxon>
        <taxon>Brassicaceae</taxon>
        <taxon>Camelineae</taxon>
        <taxon>Arabidopsis</taxon>
    </lineage>
</organism>
<evidence type="ECO:0000313" key="2">
    <source>
        <dbReference type="Proteomes" id="UP000008694"/>
    </source>
</evidence>
<dbReference type="eggNOG" id="KOG1267">
    <property type="taxonomic scope" value="Eukaryota"/>
</dbReference>
<dbReference type="AlphaFoldDB" id="D7LQN1"/>
<dbReference type="HOGENOM" id="CLU_2797415_0_0_1"/>
<name>D7LQN1_ARALL</name>
<sequence length="68" mass="7699">MIAWCWFFPPSCFFTMGAKSLTGKTFNTVIFFGEKLIRLQDLNVDPHKALSVLLQFLPSSLFSLRPGS</sequence>
<dbReference type="Proteomes" id="UP000008694">
    <property type="component" value="Unassembled WGS sequence"/>
</dbReference>
<dbReference type="EMBL" id="GL348717">
    <property type="protein sequence ID" value="EFH53164.1"/>
    <property type="molecule type" value="Genomic_DNA"/>
</dbReference>
<evidence type="ECO:0000313" key="1">
    <source>
        <dbReference type="EMBL" id="EFH53164.1"/>
    </source>
</evidence>
<accession>D7LQN1</accession>